<name>A0A0A7EG40_9GAMM</name>
<sequence length="66" mass="7254">MLWYLLALLVINGYISAVVAGRFGLVGKRWAIAGLLTGPAVYSVINVKQRMLLRKSLGFVFTRISA</sequence>
<dbReference type="AlphaFoldDB" id="A0A0A7EG40"/>
<evidence type="ECO:0000256" key="1">
    <source>
        <dbReference type="SAM" id="Phobius"/>
    </source>
</evidence>
<keyword evidence="3" id="KW-1185">Reference proteome</keyword>
<evidence type="ECO:0000313" key="2">
    <source>
        <dbReference type="EMBL" id="AIY64982.1"/>
    </source>
</evidence>
<keyword evidence="1" id="KW-1133">Transmembrane helix</keyword>
<dbReference type="eggNOG" id="ENOG50347I3">
    <property type="taxonomic scope" value="Bacteria"/>
</dbReference>
<dbReference type="HOGENOM" id="CLU_2828038_0_0_6"/>
<protein>
    <submittedName>
        <fullName evidence="2">Uncharacterized protein</fullName>
    </submittedName>
</protein>
<evidence type="ECO:0000313" key="3">
    <source>
        <dbReference type="Proteomes" id="UP000030341"/>
    </source>
</evidence>
<dbReference type="KEGG" id="pseo:OM33_07320"/>
<dbReference type="OrthoDB" id="5772022at2"/>
<gene>
    <name evidence="2" type="ORF">OM33_07320</name>
</gene>
<feature type="transmembrane region" description="Helical" evidence="1">
    <location>
        <begin position="30"/>
        <end position="47"/>
    </location>
</feature>
<organism evidence="2 3">
    <name type="scientific">Pseudoalteromonas piratica</name>
    <dbReference type="NCBI Taxonomy" id="1348114"/>
    <lineage>
        <taxon>Bacteria</taxon>
        <taxon>Pseudomonadati</taxon>
        <taxon>Pseudomonadota</taxon>
        <taxon>Gammaproteobacteria</taxon>
        <taxon>Alteromonadales</taxon>
        <taxon>Pseudoalteromonadaceae</taxon>
        <taxon>Pseudoalteromonas</taxon>
    </lineage>
</organism>
<dbReference type="STRING" id="1348114.OM33_07320"/>
<accession>A0A0A7EG40</accession>
<keyword evidence="1" id="KW-0472">Membrane</keyword>
<keyword evidence="1" id="KW-0812">Transmembrane</keyword>
<dbReference type="EMBL" id="CP009888">
    <property type="protein sequence ID" value="AIY64982.1"/>
    <property type="molecule type" value="Genomic_DNA"/>
</dbReference>
<reference evidence="2 3" key="1">
    <citation type="submission" date="2014-11" db="EMBL/GenBank/DDBJ databases">
        <title>Complete Genome Sequence of Pseudoalteromonas sp. Strain OCN003 Isolated from Kaneohe Bay, Oahu, Hawaii.</title>
        <authorList>
            <person name="Beurmann S."/>
            <person name="Videau P."/>
            <person name="Ushijima B."/>
            <person name="Smith A.M."/>
            <person name="Aeby G.S."/>
            <person name="Callahan S.M."/>
            <person name="Belcaid M."/>
        </authorList>
    </citation>
    <scope>NUCLEOTIDE SEQUENCE [LARGE SCALE GENOMIC DNA]</scope>
    <source>
        <strain evidence="2 3">OCN003</strain>
    </source>
</reference>
<proteinExistence type="predicted"/>
<dbReference type="Proteomes" id="UP000030341">
    <property type="component" value="Chromosome 1"/>
</dbReference>